<feature type="region of interest" description="Disordered" evidence="1">
    <location>
        <begin position="1"/>
        <end position="20"/>
    </location>
</feature>
<dbReference type="OrthoDB" id="19944at2759"/>
<dbReference type="PANTHER" id="PTHR10241:SF25">
    <property type="entry name" value="TOMOSYN, ISOFORM C"/>
    <property type="match status" value="1"/>
</dbReference>
<dbReference type="GO" id="GO:0005096">
    <property type="term" value="F:GTPase activator activity"/>
    <property type="evidence" value="ECO:0007669"/>
    <property type="project" value="TreeGrafter"/>
</dbReference>
<evidence type="ECO:0000313" key="2">
    <source>
        <dbReference type="EMBL" id="VEL36295.1"/>
    </source>
</evidence>
<dbReference type="GO" id="GO:0006893">
    <property type="term" value="P:Golgi to plasma membrane transport"/>
    <property type="evidence" value="ECO:0007669"/>
    <property type="project" value="TreeGrafter"/>
</dbReference>
<dbReference type="AlphaFoldDB" id="A0A3S5AG98"/>
<dbReference type="GO" id="GO:0006887">
    <property type="term" value="P:exocytosis"/>
    <property type="evidence" value="ECO:0007669"/>
    <property type="project" value="TreeGrafter"/>
</dbReference>
<dbReference type="GO" id="GO:0005886">
    <property type="term" value="C:plasma membrane"/>
    <property type="evidence" value="ECO:0007669"/>
    <property type="project" value="TreeGrafter"/>
</dbReference>
<organism evidence="2 3">
    <name type="scientific">Protopolystoma xenopodis</name>
    <dbReference type="NCBI Taxonomy" id="117903"/>
    <lineage>
        <taxon>Eukaryota</taxon>
        <taxon>Metazoa</taxon>
        <taxon>Spiralia</taxon>
        <taxon>Lophotrochozoa</taxon>
        <taxon>Platyhelminthes</taxon>
        <taxon>Monogenea</taxon>
        <taxon>Polyopisthocotylea</taxon>
        <taxon>Polystomatidea</taxon>
        <taxon>Polystomatidae</taxon>
        <taxon>Protopolystoma</taxon>
    </lineage>
</organism>
<name>A0A3S5AG98_9PLAT</name>
<dbReference type="PANTHER" id="PTHR10241">
    <property type="entry name" value="LETHAL 2 GIANT LARVAE PROTEIN"/>
    <property type="match status" value="1"/>
</dbReference>
<dbReference type="Proteomes" id="UP000784294">
    <property type="component" value="Unassembled WGS sequence"/>
</dbReference>
<reference evidence="2" key="1">
    <citation type="submission" date="2018-11" db="EMBL/GenBank/DDBJ databases">
        <authorList>
            <consortium name="Pathogen Informatics"/>
        </authorList>
    </citation>
    <scope>NUCLEOTIDE SEQUENCE</scope>
</reference>
<protein>
    <submittedName>
        <fullName evidence="2">Uncharacterized protein</fullName>
    </submittedName>
</protein>
<evidence type="ECO:0000313" key="3">
    <source>
        <dbReference type="Proteomes" id="UP000784294"/>
    </source>
</evidence>
<dbReference type="GO" id="GO:0019905">
    <property type="term" value="F:syntaxin binding"/>
    <property type="evidence" value="ECO:0007669"/>
    <property type="project" value="TreeGrafter"/>
</dbReference>
<dbReference type="EMBL" id="CAAALY010251872">
    <property type="protein sequence ID" value="VEL36295.1"/>
    <property type="molecule type" value="Genomic_DNA"/>
</dbReference>
<evidence type="ECO:0000256" key="1">
    <source>
        <dbReference type="SAM" id="MobiDB-lite"/>
    </source>
</evidence>
<proteinExistence type="predicted"/>
<sequence length="211" mass="21586">MTGANCESSSGSSEHPQVTSADNDRQLVVICMDKQAYVLSLPSQTCFAKAKVTETSSVLQAEVLRLKPNSGTGTGSPACNSSSGYLSSAASLSIPSALLSASSASTSTIVSSSADFSSSTRSFLACYLANGHLLLFSLPSLRCLVDVDLVGQLICPGSITSNTGISGGSSSSPLVLVPFSLGSFIAFGRWGQLVCRLSPCEIAKVTLSADL</sequence>
<dbReference type="GO" id="GO:0045159">
    <property type="term" value="F:myosin II binding"/>
    <property type="evidence" value="ECO:0007669"/>
    <property type="project" value="TreeGrafter"/>
</dbReference>
<gene>
    <name evidence="2" type="ORF">PXEA_LOCUS29735</name>
</gene>
<comment type="caution">
    <text evidence="2">The sequence shown here is derived from an EMBL/GenBank/DDBJ whole genome shotgun (WGS) entry which is preliminary data.</text>
</comment>
<keyword evidence="3" id="KW-1185">Reference proteome</keyword>
<accession>A0A3S5AG98</accession>
<dbReference type="GO" id="GO:0031201">
    <property type="term" value="C:SNARE complex"/>
    <property type="evidence" value="ECO:0007669"/>
    <property type="project" value="TreeGrafter"/>
</dbReference>